<name>A0A1C4CAK6_BACCE</name>
<dbReference type="InterPro" id="IPR056937">
    <property type="entry name" value="YqbQ/XkdQ"/>
</dbReference>
<dbReference type="AlphaFoldDB" id="A0A1C4CAK6"/>
<dbReference type="Pfam" id="PF24032">
    <property type="entry name" value="YQBQ"/>
    <property type="match status" value="1"/>
</dbReference>
<accession>A0A1C4CAK6</accession>
<dbReference type="EMBL" id="MPON01000010">
    <property type="protein sequence ID" value="OKA34372.1"/>
    <property type="molecule type" value="Genomic_DNA"/>
</dbReference>
<proteinExistence type="predicted"/>
<evidence type="ECO:0000313" key="3">
    <source>
        <dbReference type="Proteomes" id="UP000186535"/>
    </source>
</evidence>
<protein>
    <recommendedName>
        <fullName evidence="1">YqbQ/XkdQ domain-containing protein</fullName>
    </recommendedName>
</protein>
<reference evidence="2 3" key="1">
    <citation type="submission" date="2016-11" db="EMBL/GenBank/DDBJ databases">
        <title>Identification of Bacillus cereus isolated from egg-white.</title>
        <authorList>
            <person name="Soni A."/>
            <person name="Oey I."/>
            <person name="Silcock P."/>
            <person name="Bremer P."/>
        </authorList>
    </citation>
    <scope>NUCLEOTIDE SEQUENCE [LARGE SCALE GENOMIC DNA]</scope>
    <source>
        <strain evidence="2 3">NZAS03</strain>
    </source>
</reference>
<organism evidence="2 3">
    <name type="scientific">Bacillus cereus</name>
    <dbReference type="NCBI Taxonomy" id="1396"/>
    <lineage>
        <taxon>Bacteria</taxon>
        <taxon>Bacillati</taxon>
        <taxon>Bacillota</taxon>
        <taxon>Bacilli</taxon>
        <taxon>Bacillales</taxon>
        <taxon>Bacillaceae</taxon>
        <taxon>Bacillus</taxon>
        <taxon>Bacillus cereus group</taxon>
    </lineage>
</organism>
<feature type="domain" description="YqbQ/XkdQ" evidence="1">
    <location>
        <begin position="20"/>
        <end position="308"/>
    </location>
</feature>
<sequence>MLEVLIGKMDVTEAVIPPISFDDDYESGPVKVEISLVYQKEFDEIEGKPIRIKAGNVVWFEGFVRAHNNVKSKDFSITAYDPLFNLVKSDEEFVFQNRTATQMMQDIVGKYSIPVKELVDIGTVFPLMHLDKNNAQSIFEMFVVILYESKKRTGKKYWIRYEPGGIRTFEWKPSNKVIVLGSGLTNISMSVSVENIKNSVKVVNREKNIVAIQTDNESIQKYGLLTTIEEHSAETEAAAQSHANSTLKLSALPEVKRDIEHVHGLEEPRLWSGDYIYVEDPTKTILGGYYIRKISYKLYKNRVAMSAEIAKTTTLPAKAYVPPEEVKKEEG</sequence>
<dbReference type="SUPFAM" id="SSF69279">
    <property type="entry name" value="Phage tail proteins"/>
    <property type="match status" value="1"/>
</dbReference>
<evidence type="ECO:0000313" key="2">
    <source>
        <dbReference type="EMBL" id="OKA34372.1"/>
    </source>
</evidence>
<gene>
    <name evidence="2" type="ORF">BJR07_22900</name>
</gene>
<dbReference type="Proteomes" id="UP000186535">
    <property type="component" value="Unassembled WGS sequence"/>
</dbReference>
<comment type="caution">
    <text evidence="2">The sequence shown here is derived from an EMBL/GenBank/DDBJ whole genome shotgun (WGS) entry which is preliminary data.</text>
</comment>
<evidence type="ECO:0000259" key="1">
    <source>
        <dbReference type="Pfam" id="PF24032"/>
    </source>
</evidence>